<protein>
    <submittedName>
        <fullName evidence="2">Uncharacterized protein</fullName>
    </submittedName>
</protein>
<keyword evidence="3" id="KW-1185">Reference proteome</keyword>
<dbReference type="InParanoid" id="D7G8S7"/>
<gene>
    <name evidence="2" type="ORF">Esi_0091_0097</name>
</gene>
<sequence>MIVDSRPASFGSSDESSVASWEEGDDGLVFEDRHRLGAGARTVNSIDDTLLLQLEQRSSSIRQQQQQFCNERSDTNPLEEFDHPALQGAVAALHGYAASDGDTSFLEKAYELARTVAGSKHTLGVSFDACRVVLAVGYVHILIKGAPDMANNFAHQHSLPKLAQSLKPYWSRSPSPTPDEEAEWEECVSSLLEVTSSIALMTDEGDIWTVLDRDPFGEVAEAMGLYLARRPNVLQHYQDVGSACLRNNFLSTESCDRSLTDSE</sequence>
<proteinExistence type="predicted"/>
<dbReference type="EMBL" id="FN649760">
    <property type="protein sequence ID" value="CBJ28101.1"/>
    <property type="molecule type" value="Genomic_DNA"/>
</dbReference>
<evidence type="ECO:0000256" key="1">
    <source>
        <dbReference type="SAM" id="MobiDB-lite"/>
    </source>
</evidence>
<name>D7G8S7_ECTSI</name>
<accession>D7G8S7</accession>
<dbReference type="OrthoDB" id="10326926at2759"/>
<dbReference type="Proteomes" id="UP000002630">
    <property type="component" value="Unassembled WGS sequence"/>
</dbReference>
<reference evidence="2 3" key="1">
    <citation type="journal article" date="2010" name="Nature">
        <title>The Ectocarpus genome and the independent evolution of multicellularity in brown algae.</title>
        <authorList>
            <person name="Cock J.M."/>
            <person name="Sterck L."/>
            <person name="Rouze P."/>
            <person name="Scornet D."/>
            <person name="Allen A.E."/>
            <person name="Amoutzias G."/>
            <person name="Anthouard V."/>
            <person name="Artiguenave F."/>
            <person name="Aury J.M."/>
            <person name="Badger J.H."/>
            <person name="Beszteri B."/>
            <person name="Billiau K."/>
            <person name="Bonnet E."/>
            <person name="Bothwell J.H."/>
            <person name="Bowler C."/>
            <person name="Boyen C."/>
            <person name="Brownlee C."/>
            <person name="Carrano C.J."/>
            <person name="Charrier B."/>
            <person name="Cho G.Y."/>
            <person name="Coelho S.M."/>
            <person name="Collen J."/>
            <person name="Corre E."/>
            <person name="Da Silva C."/>
            <person name="Delage L."/>
            <person name="Delaroque N."/>
            <person name="Dittami S.M."/>
            <person name="Doulbeau S."/>
            <person name="Elias M."/>
            <person name="Farnham G."/>
            <person name="Gachon C.M."/>
            <person name="Gschloessl B."/>
            <person name="Heesch S."/>
            <person name="Jabbari K."/>
            <person name="Jubin C."/>
            <person name="Kawai H."/>
            <person name="Kimura K."/>
            <person name="Kloareg B."/>
            <person name="Kupper F.C."/>
            <person name="Lang D."/>
            <person name="Le Bail A."/>
            <person name="Leblanc C."/>
            <person name="Lerouge P."/>
            <person name="Lohr M."/>
            <person name="Lopez P.J."/>
            <person name="Martens C."/>
            <person name="Maumus F."/>
            <person name="Michel G."/>
            <person name="Miranda-Saavedra D."/>
            <person name="Morales J."/>
            <person name="Moreau H."/>
            <person name="Motomura T."/>
            <person name="Nagasato C."/>
            <person name="Napoli C.A."/>
            <person name="Nelson D.R."/>
            <person name="Nyvall-Collen P."/>
            <person name="Peters A.F."/>
            <person name="Pommier C."/>
            <person name="Potin P."/>
            <person name="Poulain J."/>
            <person name="Quesneville H."/>
            <person name="Read B."/>
            <person name="Rensing S.A."/>
            <person name="Ritter A."/>
            <person name="Rousvoal S."/>
            <person name="Samanta M."/>
            <person name="Samson G."/>
            <person name="Schroeder D.C."/>
            <person name="Segurens B."/>
            <person name="Strittmatter M."/>
            <person name="Tonon T."/>
            <person name="Tregear J.W."/>
            <person name="Valentin K."/>
            <person name="von Dassow P."/>
            <person name="Yamagishi T."/>
            <person name="Van de Peer Y."/>
            <person name="Wincker P."/>
        </authorList>
    </citation>
    <scope>NUCLEOTIDE SEQUENCE [LARGE SCALE GENOMIC DNA]</scope>
    <source>
        <strain evidence="3">Ec32 / CCAP1310/4</strain>
    </source>
</reference>
<evidence type="ECO:0000313" key="3">
    <source>
        <dbReference type="Proteomes" id="UP000002630"/>
    </source>
</evidence>
<feature type="compositionally biased region" description="Polar residues" evidence="1">
    <location>
        <begin position="10"/>
        <end position="19"/>
    </location>
</feature>
<organism evidence="2 3">
    <name type="scientific">Ectocarpus siliculosus</name>
    <name type="common">Brown alga</name>
    <name type="synonym">Conferva siliculosa</name>
    <dbReference type="NCBI Taxonomy" id="2880"/>
    <lineage>
        <taxon>Eukaryota</taxon>
        <taxon>Sar</taxon>
        <taxon>Stramenopiles</taxon>
        <taxon>Ochrophyta</taxon>
        <taxon>PX clade</taxon>
        <taxon>Phaeophyceae</taxon>
        <taxon>Ectocarpales</taxon>
        <taxon>Ectocarpaceae</taxon>
        <taxon>Ectocarpus</taxon>
    </lineage>
</organism>
<dbReference type="AlphaFoldDB" id="D7G8S7"/>
<feature type="region of interest" description="Disordered" evidence="1">
    <location>
        <begin position="1"/>
        <end position="24"/>
    </location>
</feature>
<evidence type="ECO:0000313" key="2">
    <source>
        <dbReference type="EMBL" id="CBJ28101.1"/>
    </source>
</evidence>